<organism evidence="2 3">
    <name type="scientific">Rhodoblastus acidophilus</name>
    <name type="common">Rhodopseudomonas acidophila</name>
    <dbReference type="NCBI Taxonomy" id="1074"/>
    <lineage>
        <taxon>Bacteria</taxon>
        <taxon>Pseudomonadati</taxon>
        <taxon>Pseudomonadota</taxon>
        <taxon>Alphaproteobacteria</taxon>
        <taxon>Hyphomicrobiales</taxon>
        <taxon>Rhodoblastaceae</taxon>
        <taxon>Rhodoblastus</taxon>
    </lineage>
</organism>
<evidence type="ECO:0000313" key="3">
    <source>
        <dbReference type="Proteomes" id="UP000198418"/>
    </source>
</evidence>
<accession>A0A212QMW6</accession>
<feature type="chain" id="PRO_5013256501" description="DUF3551 domain-containing protein" evidence="1">
    <location>
        <begin position="23"/>
        <end position="75"/>
    </location>
</feature>
<dbReference type="Proteomes" id="UP000198418">
    <property type="component" value="Unassembled WGS sequence"/>
</dbReference>
<evidence type="ECO:0000313" key="2">
    <source>
        <dbReference type="EMBL" id="SNB60740.1"/>
    </source>
</evidence>
<keyword evidence="3" id="KW-1185">Reference proteome</keyword>
<dbReference type="AlphaFoldDB" id="A0A212QMW6"/>
<feature type="signal peptide" evidence="1">
    <location>
        <begin position="1"/>
        <end position="22"/>
    </location>
</feature>
<keyword evidence="1" id="KW-0732">Signal</keyword>
<reference evidence="3" key="1">
    <citation type="submission" date="2017-06" db="EMBL/GenBank/DDBJ databases">
        <authorList>
            <person name="Varghese N."/>
            <person name="Submissions S."/>
        </authorList>
    </citation>
    <scope>NUCLEOTIDE SEQUENCE [LARGE SCALE GENOMIC DNA]</scope>
    <source>
        <strain evidence="3">DSM 137</strain>
    </source>
</reference>
<name>A0A212QMW6_RHOAC</name>
<sequence length="75" mass="8292">MHKLLLLSSLAIVAVAGSPAFAIEGGLPRMNASQLRAERIDVCADRKYQCLQNAVGRLFSQRGQCVIRYDQCVNR</sequence>
<gene>
    <name evidence="2" type="ORF">SAMN06265338_101904</name>
</gene>
<evidence type="ECO:0000256" key="1">
    <source>
        <dbReference type="SAM" id="SignalP"/>
    </source>
</evidence>
<protein>
    <recommendedName>
        <fullName evidence="4">DUF3551 domain-containing protein</fullName>
    </recommendedName>
</protein>
<proteinExistence type="predicted"/>
<evidence type="ECO:0008006" key="4">
    <source>
        <dbReference type="Google" id="ProtNLM"/>
    </source>
</evidence>
<dbReference type="EMBL" id="FYDG01000001">
    <property type="protein sequence ID" value="SNB60740.1"/>
    <property type="molecule type" value="Genomic_DNA"/>
</dbReference>